<comment type="caution">
    <text evidence="1">The sequence shown here is derived from an EMBL/GenBank/DDBJ whole genome shotgun (WGS) entry which is preliminary data.</text>
</comment>
<protein>
    <submittedName>
        <fullName evidence="1">Uncharacterized protein</fullName>
    </submittedName>
</protein>
<gene>
    <name evidence="1" type="ORF">LTS18_007671</name>
</gene>
<evidence type="ECO:0000313" key="1">
    <source>
        <dbReference type="EMBL" id="KAK3081344.1"/>
    </source>
</evidence>
<dbReference type="EMBL" id="JAWDJW010000195">
    <property type="protein sequence ID" value="KAK3081344.1"/>
    <property type="molecule type" value="Genomic_DNA"/>
</dbReference>
<proteinExistence type="predicted"/>
<keyword evidence="2" id="KW-1185">Reference proteome</keyword>
<evidence type="ECO:0000313" key="2">
    <source>
        <dbReference type="Proteomes" id="UP001186974"/>
    </source>
</evidence>
<dbReference type="Proteomes" id="UP001186974">
    <property type="component" value="Unassembled WGS sequence"/>
</dbReference>
<organism evidence="1 2">
    <name type="scientific">Coniosporium uncinatum</name>
    <dbReference type="NCBI Taxonomy" id="93489"/>
    <lineage>
        <taxon>Eukaryota</taxon>
        <taxon>Fungi</taxon>
        <taxon>Dikarya</taxon>
        <taxon>Ascomycota</taxon>
        <taxon>Pezizomycotina</taxon>
        <taxon>Dothideomycetes</taxon>
        <taxon>Dothideomycetes incertae sedis</taxon>
        <taxon>Coniosporium</taxon>
    </lineage>
</organism>
<sequence>MLWGLSQDHVDKYIAEIGWNIEYGADAVMGFNEKIDNVAVHWYGPANADEFKNHINKAISVAGGRQIYISEFGFEGYGESNDRTQGFFRDVLPWLDAQGGVLSYSYFPIKDLIADGQVTTLGHLYMDL</sequence>
<name>A0ACC3DWZ6_9PEZI</name>
<accession>A0ACC3DWZ6</accession>
<reference evidence="1" key="1">
    <citation type="submission" date="2024-09" db="EMBL/GenBank/DDBJ databases">
        <title>Black Yeasts Isolated from many extreme environments.</title>
        <authorList>
            <person name="Coleine C."/>
            <person name="Stajich J.E."/>
            <person name="Selbmann L."/>
        </authorList>
    </citation>
    <scope>NUCLEOTIDE SEQUENCE</scope>
    <source>
        <strain evidence="1">CCFEE 5737</strain>
    </source>
</reference>